<accession>A0A2K9P1Y9</accession>
<protein>
    <submittedName>
        <fullName evidence="2">RNA polymerase sporulation specific sigma factor SigK</fullName>
    </submittedName>
</protein>
<dbReference type="AlphaFoldDB" id="A0A2K9P1Y9"/>
<dbReference type="EMBL" id="CP020991">
    <property type="protein sequence ID" value="AUO18839.1"/>
    <property type="molecule type" value="Genomic_DNA"/>
</dbReference>
<evidence type="ECO:0000313" key="3">
    <source>
        <dbReference type="Proteomes" id="UP000235589"/>
    </source>
</evidence>
<dbReference type="Gene3D" id="1.20.120.1810">
    <property type="match status" value="1"/>
</dbReference>
<feature type="domain" description="RNA polymerase sigma-70" evidence="1">
    <location>
        <begin position="79"/>
        <end position="92"/>
    </location>
</feature>
<organism evidence="2 3">
    <name type="scientific">Monoglobus pectinilyticus</name>
    <dbReference type="NCBI Taxonomy" id="1981510"/>
    <lineage>
        <taxon>Bacteria</taxon>
        <taxon>Bacillati</taxon>
        <taxon>Bacillota</taxon>
        <taxon>Clostridia</taxon>
        <taxon>Monoglobales</taxon>
        <taxon>Monoglobaceae</taxon>
        <taxon>Monoglobus</taxon>
    </lineage>
</organism>
<dbReference type="GO" id="GO:0003700">
    <property type="term" value="F:DNA-binding transcription factor activity"/>
    <property type="evidence" value="ECO:0007669"/>
    <property type="project" value="InterPro"/>
</dbReference>
<dbReference type="KEGG" id="mpec:B9O19_00656"/>
<sequence>MLAFINSVLQSLILLISYISNHNSFPKPLSKEEEAECLRLMAEGDEEAKNKLIEHNLRLVAHVAKKYSSSTACASDSEDLLSIGTIGLIKGINSFDASKGTKLATYAARCVEKPILT</sequence>
<dbReference type="GO" id="GO:0006352">
    <property type="term" value="P:DNA-templated transcription initiation"/>
    <property type="evidence" value="ECO:0007669"/>
    <property type="project" value="InterPro"/>
</dbReference>
<evidence type="ECO:0000313" key="2">
    <source>
        <dbReference type="EMBL" id="AUO18839.1"/>
    </source>
</evidence>
<dbReference type="PANTHER" id="PTHR30376:SF3">
    <property type="entry name" value="RNA POLYMERASE SIGMA FACTOR RPOH"/>
    <property type="match status" value="1"/>
</dbReference>
<dbReference type="Proteomes" id="UP000235589">
    <property type="component" value="Chromosome"/>
</dbReference>
<dbReference type="InterPro" id="IPR000943">
    <property type="entry name" value="RNA_pol_sigma70"/>
</dbReference>
<proteinExistence type="predicted"/>
<dbReference type="Pfam" id="PF04542">
    <property type="entry name" value="Sigma70_r2"/>
    <property type="match status" value="1"/>
</dbReference>
<dbReference type="InterPro" id="IPR013325">
    <property type="entry name" value="RNA_pol_sigma_r2"/>
</dbReference>
<keyword evidence="3" id="KW-1185">Reference proteome</keyword>
<evidence type="ECO:0000259" key="1">
    <source>
        <dbReference type="PROSITE" id="PS00715"/>
    </source>
</evidence>
<dbReference type="InterPro" id="IPR007627">
    <property type="entry name" value="RNA_pol_sigma70_r2"/>
</dbReference>
<dbReference type="PANTHER" id="PTHR30376">
    <property type="entry name" value="SIGMA FACTOR RPOH HEAT SHOCK RELATED"/>
    <property type="match status" value="1"/>
</dbReference>
<dbReference type="OrthoDB" id="9809557at2"/>
<dbReference type="SUPFAM" id="SSF88946">
    <property type="entry name" value="Sigma2 domain of RNA polymerase sigma factors"/>
    <property type="match status" value="1"/>
</dbReference>
<dbReference type="PROSITE" id="PS00715">
    <property type="entry name" value="SIGMA70_1"/>
    <property type="match status" value="1"/>
</dbReference>
<gene>
    <name evidence="2" type="ORF">B9O19_00656</name>
</gene>
<reference evidence="2 3" key="1">
    <citation type="submission" date="2017-04" db="EMBL/GenBank/DDBJ databases">
        <title>Monoglobus pectinilyticus 14 draft genome.</title>
        <authorList>
            <person name="Kim C."/>
            <person name="Rosendale D.I."/>
            <person name="Kelly W.J."/>
            <person name="Tannock G.W."/>
            <person name="Patchett M.L."/>
            <person name="Jordens J.Z."/>
        </authorList>
    </citation>
    <scope>NUCLEOTIDE SEQUENCE [LARGE SCALE GENOMIC DNA]</scope>
    <source>
        <strain evidence="2 3">14</strain>
    </source>
</reference>
<name>A0A2K9P1Y9_9FIRM</name>
<dbReference type="InterPro" id="IPR050813">
    <property type="entry name" value="Sigma-70_Factor"/>
</dbReference>